<keyword evidence="6" id="KW-0493">Microtubule</keyword>
<evidence type="ECO:0000256" key="5">
    <source>
        <dbReference type="ARBA" id="ARBA00022490"/>
    </source>
</evidence>
<gene>
    <name evidence="13" type="ORF">Anas_00117</name>
</gene>
<evidence type="ECO:0000256" key="11">
    <source>
        <dbReference type="ARBA" id="ARBA00023212"/>
    </source>
</evidence>
<proteinExistence type="inferred from homology"/>
<keyword evidence="10" id="KW-0505">Motor protein</keyword>
<dbReference type="GO" id="GO:0005868">
    <property type="term" value="C:cytoplasmic dynein complex"/>
    <property type="evidence" value="ECO:0007669"/>
    <property type="project" value="InterPro"/>
</dbReference>
<dbReference type="GO" id="GO:0035721">
    <property type="term" value="P:intraciliary retrograde transport"/>
    <property type="evidence" value="ECO:0007669"/>
    <property type="project" value="InterPro"/>
</dbReference>
<organism evidence="13 14">
    <name type="scientific">Armadillidium nasatum</name>
    <dbReference type="NCBI Taxonomy" id="96803"/>
    <lineage>
        <taxon>Eukaryota</taxon>
        <taxon>Metazoa</taxon>
        <taxon>Ecdysozoa</taxon>
        <taxon>Arthropoda</taxon>
        <taxon>Crustacea</taxon>
        <taxon>Multicrustacea</taxon>
        <taxon>Malacostraca</taxon>
        <taxon>Eumalacostraca</taxon>
        <taxon>Peracarida</taxon>
        <taxon>Isopoda</taxon>
        <taxon>Oniscidea</taxon>
        <taxon>Crinocheta</taxon>
        <taxon>Armadillidiidae</taxon>
        <taxon>Armadillidium</taxon>
    </lineage>
</organism>
<evidence type="ECO:0000256" key="2">
    <source>
        <dbReference type="ARBA" id="ARBA00004245"/>
    </source>
</evidence>
<reference evidence="13 14" key="1">
    <citation type="journal article" date="2019" name="PLoS Biol.">
        <title>Sex chromosomes control vertical transmission of feminizing Wolbachia symbionts in an isopod.</title>
        <authorList>
            <person name="Becking T."/>
            <person name="Chebbi M.A."/>
            <person name="Giraud I."/>
            <person name="Moumen B."/>
            <person name="Laverre T."/>
            <person name="Caubet Y."/>
            <person name="Peccoud J."/>
            <person name="Gilbert C."/>
            <person name="Cordaux R."/>
        </authorList>
    </citation>
    <scope>NUCLEOTIDE SEQUENCE [LARGE SCALE GENOMIC DNA]</scope>
    <source>
        <strain evidence="13">ANa2</strain>
        <tissue evidence="13">Whole body excluding digestive tract and cuticle</tissue>
    </source>
</reference>
<comment type="caution">
    <text evidence="13">The sequence shown here is derived from an EMBL/GenBank/DDBJ whole genome shotgun (WGS) entry which is preliminary data.</text>
</comment>
<keyword evidence="11" id="KW-0206">Cytoskeleton</keyword>
<dbReference type="InterPro" id="IPR040045">
    <property type="entry name" value="DYNC2LI1"/>
</dbReference>
<dbReference type="OrthoDB" id="10263060at2759"/>
<keyword evidence="9" id="KW-0969">Cilium</keyword>
<evidence type="ECO:0000256" key="12">
    <source>
        <dbReference type="ARBA" id="ARBA00023273"/>
    </source>
</evidence>
<evidence type="ECO:0000256" key="9">
    <source>
        <dbReference type="ARBA" id="ARBA00023069"/>
    </source>
</evidence>
<keyword evidence="5" id="KW-0963">Cytoplasm</keyword>
<feature type="non-terminal residue" evidence="13">
    <location>
        <position position="97"/>
    </location>
</feature>
<evidence type="ECO:0000256" key="3">
    <source>
        <dbReference type="ARBA" id="ARBA00006831"/>
    </source>
</evidence>
<keyword evidence="8" id="KW-0243">Dynein</keyword>
<dbReference type="GO" id="GO:0045504">
    <property type="term" value="F:dynein heavy chain binding"/>
    <property type="evidence" value="ECO:0007669"/>
    <property type="project" value="TreeGrafter"/>
</dbReference>
<dbReference type="EMBL" id="SEYY01000301">
    <property type="protein sequence ID" value="KAB7507558.1"/>
    <property type="molecule type" value="Genomic_DNA"/>
</dbReference>
<keyword evidence="14" id="KW-1185">Reference proteome</keyword>
<dbReference type="GO" id="GO:0005930">
    <property type="term" value="C:axoneme"/>
    <property type="evidence" value="ECO:0007669"/>
    <property type="project" value="TreeGrafter"/>
</dbReference>
<dbReference type="PANTHER" id="PTHR13236:SF0">
    <property type="entry name" value="CYTOPLASMIC DYNEIN 2 LIGHT INTERMEDIATE CHAIN 1"/>
    <property type="match status" value="1"/>
</dbReference>
<dbReference type="GO" id="GO:0035735">
    <property type="term" value="P:intraciliary transport involved in cilium assembly"/>
    <property type="evidence" value="ECO:0007669"/>
    <property type="project" value="InterPro"/>
</dbReference>
<evidence type="ECO:0000256" key="7">
    <source>
        <dbReference type="ARBA" id="ARBA00022794"/>
    </source>
</evidence>
<evidence type="ECO:0000313" key="14">
    <source>
        <dbReference type="Proteomes" id="UP000326759"/>
    </source>
</evidence>
<dbReference type="Proteomes" id="UP000326759">
    <property type="component" value="Unassembled WGS sequence"/>
</dbReference>
<evidence type="ECO:0000256" key="6">
    <source>
        <dbReference type="ARBA" id="ARBA00022701"/>
    </source>
</evidence>
<keyword evidence="4" id="KW-0217">Developmental protein</keyword>
<name>A0A5N5TN17_9CRUS</name>
<comment type="similarity">
    <text evidence="3">Belongs to the dynein light intermediate chain family.</text>
</comment>
<feature type="non-terminal residue" evidence="13">
    <location>
        <position position="1"/>
    </location>
</feature>
<evidence type="ECO:0000256" key="1">
    <source>
        <dbReference type="ARBA" id="ARBA00004138"/>
    </source>
</evidence>
<accession>A0A5N5TN17</accession>
<keyword evidence="7" id="KW-0970">Cilium biogenesis/degradation</keyword>
<comment type="subcellular location">
    <subcellularLocation>
        <location evidence="1">Cell projection</location>
        <location evidence="1">Cilium</location>
    </subcellularLocation>
    <subcellularLocation>
        <location evidence="2">Cytoplasm</location>
        <location evidence="2">Cytoskeleton</location>
    </subcellularLocation>
</comment>
<dbReference type="GO" id="GO:0005874">
    <property type="term" value="C:microtubule"/>
    <property type="evidence" value="ECO:0007669"/>
    <property type="project" value="UniProtKB-KW"/>
</dbReference>
<sequence>YVAHTNGASLLFFSSRDTGLIKKTKELLSHYGFGTSEGKSLSQDYNKPLIIPAGSDSLNFITGMVEGDNQNMNFESWKRVFTANFPQVNKNIKDSFN</sequence>
<evidence type="ECO:0000256" key="8">
    <source>
        <dbReference type="ARBA" id="ARBA00023017"/>
    </source>
</evidence>
<dbReference type="AlphaFoldDB" id="A0A5N5TN17"/>
<protein>
    <submittedName>
        <fullName evidence="13">Cytoplasmic dynein 2 light intermediate chain 1</fullName>
    </submittedName>
</protein>
<evidence type="ECO:0000313" key="13">
    <source>
        <dbReference type="EMBL" id="KAB7507558.1"/>
    </source>
</evidence>
<keyword evidence="12" id="KW-0966">Cell projection</keyword>
<dbReference type="GO" id="GO:0036064">
    <property type="term" value="C:ciliary basal body"/>
    <property type="evidence" value="ECO:0007669"/>
    <property type="project" value="TreeGrafter"/>
</dbReference>
<dbReference type="PANTHER" id="PTHR13236">
    <property type="entry name" value="DYNEIN 2 LIGHT INTERMEDIATE CHAIN, ISOFORM 2"/>
    <property type="match status" value="1"/>
</dbReference>
<evidence type="ECO:0000256" key="4">
    <source>
        <dbReference type="ARBA" id="ARBA00022473"/>
    </source>
</evidence>
<evidence type="ECO:0000256" key="10">
    <source>
        <dbReference type="ARBA" id="ARBA00023175"/>
    </source>
</evidence>